<name>A0A0E0V0L5_LISMM</name>
<gene>
    <name evidence="1" type="ordered locus">LMM7_2893</name>
</gene>
<dbReference type="KEGG" id="lmq:LMM7_2893"/>
<proteinExistence type="predicted"/>
<dbReference type="RefSeq" id="WP_012582289.1">
    <property type="nucleotide sequence ID" value="NC_017537.1"/>
</dbReference>
<organism evidence="1 2">
    <name type="scientific">Listeria monocytogenes serotype 4a (strain M7)</name>
    <dbReference type="NCBI Taxonomy" id="1030009"/>
    <lineage>
        <taxon>Bacteria</taxon>
        <taxon>Bacillati</taxon>
        <taxon>Bacillota</taxon>
        <taxon>Bacilli</taxon>
        <taxon>Bacillales</taxon>
        <taxon>Listeriaceae</taxon>
        <taxon>Listeria</taxon>
    </lineage>
</organism>
<evidence type="ECO:0000313" key="2">
    <source>
        <dbReference type="Proteomes" id="UP000000486"/>
    </source>
</evidence>
<dbReference type="EMBL" id="CP002816">
    <property type="protein sequence ID" value="AEH93898.1"/>
    <property type="molecule type" value="Genomic_DNA"/>
</dbReference>
<dbReference type="Proteomes" id="UP000000486">
    <property type="component" value="Chromosome"/>
</dbReference>
<dbReference type="HOGENOM" id="CLU_150078_0_0_9"/>
<accession>A0A0E0V0L5</accession>
<reference evidence="1 2" key="1">
    <citation type="journal article" date="2011" name="J. Bacteriol.">
        <title>Genome sequence of the nonpathogenic Listeria monocytogenes serovar 4a strain M7.</title>
        <authorList>
            <person name="Chen J."/>
            <person name="Xia Y."/>
            <person name="Cheng C."/>
            <person name="Fang C."/>
            <person name="Shan Y."/>
            <person name="Jin G."/>
            <person name="Fang W."/>
        </authorList>
    </citation>
    <scope>NUCLEOTIDE SEQUENCE [LARGE SCALE GENOMIC DNA]</scope>
    <source>
        <strain evidence="1 2">M7</strain>
    </source>
</reference>
<protein>
    <submittedName>
        <fullName evidence="1">Uncharacterized protein</fullName>
    </submittedName>
</protein>
<sequence>MIRINDLWNREELLIKNGIHFSDGSGVEVEISYYPIPDIKKGHYFSFLDVYKEDQENMTKIDVFKEIKLSNGFYCCVGEGSYGSEGFVAYLDERKNLLWVLYSETSNPFVNIMEECEGIVVAESSANFKIRLDVNKPTSLSLK</sequence>
<dbReference type="AlphaFoldDB" id="A0A0E0V0L5"/>
<evidence type="ECO:0000313" key="1">
    <source>
        <dbReference type="EMBL" id="AEH93898.1"/>
    </source>
</evidence>
<dbReference type="PATRIC" id="fig|1030009.3.peg.2882"/>